<keyword evidence="13" id="KW-1185">Reference proteome</keyword>
<dbReference type="PROSITE" id="PS50157">
    <property type="entry name" value="ZINC_FINGER_C2H2_2"/>
    <property type="match status" value="2"/>
</dbReference>
<evidence type="ECO:0000256" key="3">
    <source>
        <dbReference type="ARBA" id="ARBA00022737"/>
    </source>
</evidence>
<dbReference type="SUPFAM" id="SSF57667">
    <property type="entry name" value="beta-beta-alpha zinc fingers"/>
    <property type="match status" value="1"/>
</dbReference>
<evidence type="ECO:0000313" key="12">
    <source>
        <dbReference type="EMBL" id="KAK7084947.1"/>
    </source>
</evidence>
<keyword evidence="2" id="KW-0479">Metal-binding</keyword>
<dbReference type="Proteomes" id="UP001381693">
    <property type="component" value="Unassembled WGS sequence"/>
</dbReference>
<evidence type="ECO:0000313" key="13">
    <source>
        <dbReference type="Proteomes" id="UP001381693"/>
    </source>
</evidence>
<feature type="region of interest" description="Disordered" evidence="10">
    <location>
        <begin position="32"/>
        <end position="53"/>
    </location>
</feature>
<comment type="subcellular location">
    <subcellularLocation>
        <location evidence="1">Nucleus</location>
    </subcellularLocation>
</comment>
<dbReference type="Gene3D" id="3.30.160.60">
    <property type="entry name" value="Classic Zinc Finger"/>
    <property type="match status" value="2"/>
</dbReference>
<evidence type="ECO:0000256" key="4">
    <source>
        <dbReference type="ARBA" id="ARBA00022771"/>
    </source>
</evidence>
<evidence type="ECO:0000256" key="5">
    <source>
        <dbReference type="ARBA" id="ARBA00022833"/>
    </source>
</evidence>
<evidence type="ECO:0000256" key="8">
    <source>
        <dbReference type="ARBA" id="ARBA00023242"/>
    </source>
</evidence>
<keyword evidence="7" id="KW-0804">Transcription</keyword>
<evidence type="ECO:0000256" key="2">
    <source>
        <dbReference type="ARBA" id="ARBA00022723"/>
    </source>
</evidence>
<dbReference type="SMART" id="SM00355">
    <property type="entry name" value="ZnF_C2H2"/>
    <property type="match status" value="2"/>
</dbReference>
<evidence type="ECO:0000256" key="7">
    <source>
        <dbReference type="ARBA" id="ARBA00023163"/>
    </source>
</evidence>
<sequence length="288" mass="32491">MAVYIKTEDDSIFNDSESNNLRAVQKDEKFSDDDFLGDEGNVNSHKNGRHNEETDLRANVDSDSLCGTNDTIYVGSDSFRAPQKDKKICDNDTSADEGQNAFECEICHKSFARIEFLRKHSMFHTGERPYVCDICDRAFTNKGNLTKHAKIHIEEQLGVCSICSKSCVEEQLSKLDSCDGSSEALLACRACYNKDTNNVNIDKSVGDQEVESLPSSNIDTQNTNSSHDVEQNPNTIYLIDNVHVKEERCDRESEEDYDIGSEELSSNIKKEYDVECMDCDVLIEEEKN</sequence>
<dbReference type="PANTHER" id="PTHR23235:SF120">
    <property type="entry name" value="KRUPPEL-LIKE FACTOR 15"/>
    <property type="match status" value="1"/>
</dbReference>
<evidence type="ECO:0000256" key="1">
    <source>
        <dbReference type="ARBA" id="ARBA00004123"/>
    </source>
</evidence>
<name>A0AAN8XJZ7_HALRR</name>
<dbReference type="AlphaFoldDB" id="A0AAN8XJZ7"/>
<keyword evidence="3" id="KW-0677">Repeat</keyword>
<dbReference type="GO" id="GO:0000981">
    <property type="term" value="F:DNA-binding transcription factor activity, RNA polymerase II-specific"/>
    <property type="evidence" value="ECO:0007669"/>
    <property type="project" value="TreeGrafter"/>
</dbReference>
<evidence type="ECO:0000256" key="10">
    <source>
        <dbReference type="SAM" id="MobiDB-lite"/>
    </source>
</evidence>
<dbReference type="EMBL" id="JAXCGZ010001937">
    <property type="protein sequence ID" value="KAK7084947.1"/>
    <property type="molecule type" value="Genomic_DNA"/>
</dbReference>
<evidence type="ECO:0000256" key="6">
    <source>
        <dbReference type="ARBA" id="ARBA00023015"/>
    </source>
</evidence>
<dbReference type="InterPro" id="IPR013087">
    <property type="entry name" value="Znf_C2H2_type"/>
</dbReference>
<feature type="region of interest" description="Disordered" evidence="10">
    <location>
        <begin position="213"/>
        <end position="232"/>
    </location>
</feature>
<keyword evidence="8" id="KW-0539">Nucleus</keyword>
<dbReference type="GO" id="GO:0008270">
    <property type="term" value="F:zinc ion binding"/>
    <property type="evidence" value="ECO:0007669"/>
    <property type="project" value="UniProtKB-KW"/>
</dbReference>
<proteinExistence type="predicted"/>
<organism evidence="12 13">
    <name type="scientific">Halocaridina rubra</name>
    <name type="common">Hawaiian red shrimp</name>
    <dbReference type="NCBI Taxonomy" id="373956"/>
    <lineage>
        <taxon>Eukaryota</taxon>
        <taxon>Metazoa</taxon>
        <taxon>Ecdysozoa</taxon>
        <taxon>Arthropoda</taxon>
        <taxon>Crustacea</taxon>
        <taxon>Multicrustacea</taxon>
        <taxon>Malacostraca</taxon>
        <taxon>Eumalacostraca</taxon>
        <taxon>Eucarida</taxon>
        <taxon>Decapoda</taxon>
        <taxon>Pleocyemata</taxon>
        <taxon>Caridea</taxon>
        <taxon>Atyoidea</taxon>
        <taxon>Atyidae</taxon>
        <taxon>Halocaridina</taxon>
    </lineage>
</organism>
<gene>
    <name evidence="12" type="ORF">SK128_000055</name>
</gene>
<dbReference type="PANTHER" id="PTHR23235">
    <property type="entry name" value="KRUEPPEL-LIKE TRANSCRIPTION FACTOR"/>
    <property type="match status" value="1"/>
</dbReference>
<comment type="caution">
    <text evidence="12">The sequence shown here is derived from an EMBL/GenBank/DDBJ whole genome shotgun (WGS) entry which is preliminary data.</text>
</comment>
<dbReference type="Pfam" id="PF00096">
    <property type="entry name" value="zf-C2H2"/>
    <property type="match status" value="2"/>
</dbReference>
<feature type="domain" description="C2H2-type" evidence="11">
    <location>
        <begin position="102"/>
        <end position="129"/>
    </location>
</feature>
<dbReference type="GO" id="GO:0000978">
    <property type="term" value="F:RNA polymerase II cis-regulatory region sequence-specific DNA binding"/>
    <property type="evidence" value="ECO:0007669"/>
    <property type="project" value="TreeGrafter"/>
</dbReference>
<dbReference type="GO" id="GO:0005634">
    <property type="term" value="C:nucleus"/>
    <property type="evidence" value="ECO:0007669"/>
    <property type="project" value="UniProtKB-SubCell"/>
</dbReference>
<dbReference type="InterPro" id="IPR036236">
    <property type="entry name" value="Znf_C2H2_sf"/>
</dbReference>
<keyword evidence="6" id="KW-0805">Transcription regulation</keyword>
<reference evidence="12 13" key="1">
    <citation type="submission" date="2023-11" db="EMBL/GenBank/DDBJ databases">
        <title>Halocaridina rubra genome assembly.</title>
        <authorList>
            <person name="Smith C."/>
        </authorList>
    </citation>
    <scope>NUCLEOTIDE SEQUENCE [LARGE SCALE GENOMIC DNA]</scope>
    <source>
        <strain evidence="12">EP-1</strain>
        <tissue evidence="12">Whole</tissue>
    </source>
</reference>
<dbReference type="FunFam" id="3.30.160.60:FF:000130">
    <property type="entry name" value="Spalt-like transcription factor 4"/>
    <property type="match status" value="1"/>
</dbReference>
<protein>
    <recommendedName>
        <fullName evidence="11">C2H2-type domain-containing protein</fullName>
    </recommendedName>
</protein>
<keyword evidence="4 9" id="KW-0863">Zinc-finger</keyword>
<accession>A0AAN8XJZ7</accession>
<evidence type="ECO:0000256" key="9">
    <source>
        <dbReference type="PROSITE-ProRule" id="PRU00042"/>
    </source>
</evidence>
<dbReference type="PROSITE" id="PS00028">
    <property type="entry name" value="ZINC_FINGER_C2H2_1"/>
    <property type="match status" value="2"/>
</dbReference>
<keyword evidence="5" id="KW-0862">Zinc</keyword>
<feature type="domain" description="C2H2-type" evidence="11">
    <location>
        <begin position="130"/>
        <end position="157"/>
    </location>
</feature>
<evidence type="ECO:0000259" key="11">
    <source>
        <dbReference type="PROSITE" id="PS50157"/>
    </source>
</evidence>